<evidence type="ECO:0000256" key="2">
    <source>
        <dbReference type="ARBA" id="ARBA00022694"/>
    </source>
</evidence>
<evidence type="ECO:0000256" key="3">
    <source>
        <dbReference type="ARBA" id="ARBA00023239"/>
    </source>
</evidence>
<proteinExistence type="inferred from homology"/>
<dbReference type="AlphaFoldDB" id="T1FKE0"/>
<dbReference type="Pfam" id="PF26577">
    <property type="entry name" value="TSEN34_N"/>
    <property type="match status" value="1"/>
</dbReference>
<dbReference type="InParanoid" id="T1FKE0"/>
<sequence length="284" mass="33075">MIKVFFSNENYFIWTAEDACKVRKVFRIVGNMVGCLPSSPLQNAQMGLPLLLMQCEARLLVEKGFACIVDEFSIKKSKNHIQLIAQKRKQVFDEQVALCKKEKHHQMEINMQKIIDGKRKKIFNQNDEISAADLSKQIEEELLVERKRIDCLKLSQSSALVQTHTSRYPSEKIKDNKAQYAWKSSIDFHLDKKYYVFKYFWEQNYFITSGLKFGGDFLVYPGDPSRYHSFYIVLCVQHDEAINLLQLIRMGRQATTVKKTFVLASVDFNNTYNVNCVSIQWPKA</sequence>
<evidence type="ECO:0000313" key="9">
    <source>
        <dbReference type="EMBL" id="ESO09662.1"/>
    </source>
</evidence>
<dbReference type="GeneID" id="20209289"/>
<evidence type="ECO:0000313" key="10">
    <source>
        <dbReference type="EnsemblMetazoa" id="HelroP183980"/>
    </source>
</evidence>
<dbReference type="CTD" id="20209289"/>
<gene>
    <name evidence="10" type="primary">20209289</name>
    <name evidence="9" type="ORF">HELRODRAFT_183980</name>
</gene>
<feature type="active site" evidence="6">
    <location>
        <position position="259"/>
    </location>
</feature>
<reference evidence="9 11" key="2">
    <citation type="journal article" date="2013" name="Nature">
        <title>Insights into bilaterian evolution from three spiralian genomes.</title>
        <authorList>
            <person name="Simakov O."/>
            <person name="Marletaz F."/>
            <person name="Cho S.J."/>
            <person name="Edsinger-Gonzales E."/>
            <person name="Havlak P."/>
            <person name="Hellsten U."/>
            <person name="Kuo D.H."/>
            <person name="Larsson T."/>
            <person name="Lv J."/>
            <person name="Arendt D."/>
            <person name="Savage R."/>
            <person name="Osoegawa K."/>
            <person name="de Jong P."/>
            <person name="Grimwood J."/>
            <person name="Chapman J.A."/>
            <person name="Shapiro H."/>
            <person name="Aerts A."/>
            <person name="Otillar R.P."/>
            <person name="Terry A.Y."/>
            <person name="Boore J.L."/>
            <person name="Grigoriev I.V."/>
            <person name="Lindberg D.R."/>
            <person name="Seaver E.C."/>
            <person name="Weisblat D.A."/>
            <person name="Putnam N.H."/>
            <person name="Rokhsar D.S."/>
        </authorList>
    </citation>
    <scope>NUCLEOTIDE SEQUENCE</scope>
</reference>
<feature type="domain" description="TSEN34 N-terminal" evidence="8">
    <location>
        <begin position="2"/>
        <end position="71"/>
    </location>
</feature>
<dbReference type="InterPro" id="IPR036167">
    <property type="entry name" value="tRNA_intron_Endo_cat-like_sf"/>
</dbReference>
<evidence type="ECO:0000256" key="5">
    <source>
        <dbReference type="PIRNR" id="PIRNR017250"/>
    </source>
</evidence>
<dbReference type="EnsemblMetazoa" id="HelroT183980">
    <property type="protein sequence ID" value="HelroP183980"/>
    <property type="gene ID" value="HelroG183980"/>
</dbReference>
<dbReference type="NCBIfam" id="TIGR00324">
    <property type="entry name" value="endA"/>
    <property type="match status" value="1"/>
</dbReference>
<dbReference type="GO" id="GO:0000379">
    <property type="term" value="P:tRNA-type intron splice site recognition and cleavage"/>
    <property type="evidence" value="ECO:0000318"/>
    <property type="project" value="GO_Central"/>
</dbReference>
<dbReference type="PIRSF" id="PIRSF017250">
    <property type="entry name" value="tRNA_splic_SEN34"/>
    <property type="match status" value="1"/>
</dbReference>
<dbReference type="CDD" id="cd22363">
    <property type="entry name" value="tRNA-intron_lyase_C"/>
    <property type="match status" value="1"/>
</dbReference>
<dbReference type="HOGENOM" id="CLU_049366_2_1_1"/>
<dbReference type="STRING" id="6412.T1FKE0"/>
<dbReference type="InterPro" id="IPR016690">
    <property type="entry name" value="TSEN34"/>
</dbReference>
<dbReference type="InterPro" id="IPR006677">
    <property type="entry name" value="tRNA_intron_Endonuc_cat-like"/>
</dbReference>
<dbReference type="Pfam" id="PF01974">
    <property type="entry name" value="tRNA_int_endo"/>
    <property type="match status" value="1"/>
</dbReference>
<dbReference type="InterPro" id="IPR011856">
    <property type="entry name" value="tRNA_endonuc-like_dom_sf"/>
</dbReference>
<evidence type="ECO:0000256" key="4">
    <source>
        <dbReference type="ARBA" id="ARBA00059865"/>
    </source>
</evidence>
<evidence type="ECO:0000313" key="11">
    <source>
        <dbReference type="Proteomes" id="UP000015101"/>
    </source>
</evidence>
<dbReference type="KEGG" id="hro:HELRODRAFT_183980"/>
<name>T1FKE0_HELRO</name>
<evidence type="ECO:0000256" key="1">
    <source>
        <dbReference type="ARBA" id="ARBA00008078"/>
    </source>
</evidence>
<dbReference type="GO" id="GO:0000214">
    <property type="term" value="C:tRNA-intron endonuclease complex"/>
    <property type="evidence" value="ECO:0007669"/>
    <property type="project" value="UniProtKB-UniRule"/>
</dbReference>
<reference evidence="10" key="3">
    <citation type="submission" date="2015-06" db="UniProtKB">
        <authorList>
            <consortium name="EnsemblMetazoa"/>
        </authorList>
    </citation>
    <scope>IDENTIFICATION</scope>
</reference>
<dbReference type="EMBL" id="KB095940">
    <property type="protein sequence ID" value="ESO09662.1"/>
    <property type="molecule type" value="Genomic_DNA"/>
</dbReference>
<dbReference type="FunFam" id="3.40.1350.10:FF:000008">
    <property type="entry name" value="tRNA-splicing endonuclease subunit Sen34"/>
    <property type="match status" value="1"/>
</dbReference>
<dbReference type="RefSeq" id="XP_009012240.1">
    <property type="nucleotide sequence ID" value="XM_009013992.1"/>
</dbReference>
<organism evidence="10 11">
    <name type="scientific">Helobdella robusta</name>
    <name type="common">Californian leech</name>
    <dbReference type="NCBI Taxonomy" id="6412"/>
    <lineage>
        <taxon>Eukaryota</taxon>
        <taxon>Metazoa</taxon>
        <taxon>Spiralia</taxon>
        <taxon>Lophotrochozoa</taxon>
        <taxon>Annelida</taxon>
        <taxon>Clitellata</taxon>
        <taxon>Hirudinea</taxon>
        <taxon>Rhynchobdellida</taxon>
        <taxon>Glossiphoniidae</taxon>
        <taxon>Helobdella</taxon>
    </lineage>
</organism>
<dbReference type="InterPro" id="IPR006676">
    <property type="entry name" value="tRNA_splic"/>
</dbReference>
<dbReference type="SUPFAM" id="SSF53032">
    <property type="entry name" value="tRNA-intron endonuclease catalytic domain-like"/>
    <property type="match status" value="1"/>
</dbReference>
<feature type="domain" description="tRNA intron endonuclease catalytic" evidence="7">
    <location>
        <begin position="191"/>
        <end position="269"/>
    </location>
</feature>
<dbReference type="eggNOG" id="KOG4133">
    <property type="taxonomic scope" value="Eukaryota"/>
</dbReference>
<keyword evidence="3 5" id="KW-0456">Lyase</keyword>
<dbReference type="PANTHER" id="PTHR13070">
    <property type="entry name" value="TRNA-SPLICING ENDONUCLEASE SUBUNIT SEN34-RELATED"/>
    <property type="match status" value="1"/>
</dbReference>
<comment type="similarity">
    <text evidence="1 5">Belongs to the tRNA-intron endonuclease family.</text>
</comment>
<dbReference type="Gene3D" id="3.40.1350.10">
    <property type="match status" value="1"/>
</dbReference>
<dbReference type="OrthoDB" id="48041at2759"/>
<dbReference type="InterPro" id="IPR059049">
    <property type="entry name" value="TSEN34_N"/>
</dbReference>
<feature type="active site" evidence="6">
    <location>
        <position position="220"/>
    </location>
</feature>
<dbReference type="EC" id="4.6.1.16" evidence="5"/>
<reference evidence="11" key="1">
    <citation type="submission" date="2012-12" db="EMBL/GenBank/DDBJ databases">
        <authorList>
            <person name="Hellsten U."/>
            <person name="Grimwood J."/>
            <person name="Chapman J.A."/>
            <person name="Shapiro H."/>
            <person name="Aerts A."/>
            <person name="Otillar R.P."/>
            <person name="Terry A.Y."/>
            <person name="Boore J.L."/>
            <person name="Simakov O."/>
            <person name="Marletaz F."/>
            <person name="Cho S.-J."/>
            <person name="Edsinger-Gonzales E."/>
            <person name="Havlak P."/>
            <person name="Kuo D.-H."/>
            <person name="Larsson T."/>
            <person name="Lv J."/>
            <person name="Arendt D."/>
            <person name="Savage R."/>
            <person name="Osoegawa K."/>
            <person name="de Jong P."/>
            <person name="Lindberg D.R."/>
            <person name="Seaver E.C."/>
            <person name="Weisblat D.A."/>
            <person name="Putnam N.H."/>
            <person name="Grigoriev I.V."/>
            <person name="Rokhsar D.S."/>
        </authorList>
    </citation>
    <scope>NUCLEOTIDE SEQUENCE</scope>
</reference>
<dbReference type="GO" id="GO:0003676">
    <property type="term" value="F:nucleic acid binding"/>
    <property type="evidence" value="ECO:0007669"/>
    <property type="project" value="InterPro"/>
</dbReference>
<feature type="active site" evidence="6">
    <location>
        <position position="228"/>
    </location>
</feature>
<dbReference type="OMA" id="RTFSLEW"/>
<evidence type="ECO:0000256" key="6">
    <source>
        <dbReference type="PIRSR" id="PIRSR017250-50"/>
    </source>
</evidence>
<evidence type="ECO:0000259" key="7">
    <source>
        <dbReference type="Pfam" id="PF01974"/>
    </source>
</evidence>
<dbReference type="Proteomes" id="UP000015101">
    <property type="component" value="Unassembled WGS sequence"/>
</dbReference>
<dbReference type="GO" id="GO:0000213">
    <property type="term" value="F:tRNA-intron lyase activity"/>
    <property type="evidence" value="ECO:0000318"/>
    <property type="project" value="GO_Central"/>
</dbReference>
<keyword evidence="2 5" id="KW-0819">tRNA processing</keyword>
<comment type="function">
    <text evidence="4">Constitutes one of the two catalytic subunit of the tRNA-splicing endonuclease complex, a complex responsible for identification and cleavage of the splice sites in pre-tRNA. It cleaves pre-tRNA at the 5'- and 3'-splice sites to release the intron. The products are an intron and two tRNA half-molecules bearing 2',3'-cyclic phosphate and 5'-OH termini. There are no conserved sequences at the splice sites, but the intron is invariably located at the same site in the gene, placing the splice sites an invariant distance from the constant structural features of the tRNA body. It probably carries the active site for 3'-splice site cleavage.</text>
</comment>
<protein>
    <recommendedName>
        <fullName evidence="5">tRNA-splicing endonuclease subunit Sen34</fullName>
        <ecNumber evidence="5">4.6.1.16</ecNumber>
    </recommendedName>
</protein>
<accession>T1FKE0</accession>
<dbReference type="PANTHER" id="PTHR13070:SF0">
    <property type="entry name" value="TRNA-SPLICING ENDONUCLEASE SUBUNIT SEN34"/>
    <property type="match status" value="1"/>
</dbReference>
<evidence type="ECO:0000259" key="8">
    <source>
        <dbReference type="Pfam" id="PF26577"/>
    </source>
</evidence>
<keyword evidence="11" id="KW-1185">Reference proteome</keyword>
<dbReference type="EMBL" id="AMQM01009096">
    <property type="status" value="NOT_ANNOTATED_CDS"/>
    <property type="molecule type" value="Genomic_DNA"/>
</dbReference>